<gene>
    <name evidence="1" type="ORF">GCM10022268_02490</name>
</gene>
<reference evidence="2" key="1">
    <citation type="journal article" date="2019" name="Int. J. Syst. Evol. Microbiol.">
        <title>The Global Catalogue of Microorganisms (GCM) 10K type strain sequencing project: providing services to taxonomists for standard genome sequencing and annotation.</title>
        <authorList>
            <consortium name="The Broad Institute Genomics Platform"/>
            <consortium name="The Broad Institute Genome Sequencing Center for Infectious Disease"/>
            <person name="Wu L."/>
            <person name="Ma J."/>
        </authorList>
    </citation>
    <scope>NUCLEOTIDE SEQUENCE [LARGE SCALE GENOMIC DNA]</scope>
    <source>
        <strain evidence="2">JCM 17498</strain>
    </source>
</reference>
<organism evidence="1 2">
    <name type="scientific">Sphingomonas cynarae</name>
    <dbReference type="NCBI Taxonomy" id="930197"/>
    <lineage>
        <taxon>Bacteria</taxon>
        <taxon>Pseudomonadati</taxon>
        <taxon>Pseudomonadota</taxon>
        <taxon>Alphaproteobacteria</taxon>
        <taxon>Sphingomonadales</taxon>
        <taxon>Sphingomonadaceae</taxon>
        <taxon>Sphingomonas</taxon>
    </lineage>
</organism>
<evidence type="ECO:0000313" key="1">
    <source>
        <dbReference type="EMBL" id="GAA3695318.1"/>
    </source>
</evidence>
<evidence type="ECO:0008006" key="3">
    <source>
        <dbReference type="Google" id="ProtNLM"/>
    </source>
</evidence>
<dbReference type="Proteomes" id="UP001500523">
    <property type="component" value="Unassembled WGS sequence"/>
</dbReference>
<dbReference type="InterPro" id="IPR021251">
    <property type="entry name" value="DUF2793"/>
</dbReference>
<sequence length="145" mass="15450">MTTTPRLSLPLIEPGQAQKELFHNESLLLIDAAVQAGVVAVGTEPPAPDPVEGDCWVIGPAPIGVWEGHGQKLAMWTAGGWRFLNPPEGMAVWDRATGCLWRHRSGMWLRGNTIPAATGGTTIDEGARQMLAAVIEVLRGHGLVA</sequence>
<accession>A0ABP7CV62</accession>
<protein>
    <recommendedName>
        <fullName evidence="3">DUF2793 domain-containing protein</fullName>
    </recommendedName>
</protein>
<proteinExistence type="predicted"/>
<evidence type="ECO:0000313" key="2">
    <source>
        <dbReference type="Proteomes" id="UP001500523"/>
    </source>
</evidence>
<comment type="caution">
    <text evidence="1">The sequence shown here is derived from an EMBL/GenBank/DDBJ whole genome shotgun (WGS) entry which is preliminary data.</text>
</comment>
<dbReference type="Pfam" id="PF10983">
    <property type="entry name" value="DUF2793"/>
    <property type="match status" value="1"/>
</dbReference>
<name>A0ABP7CV62_9SPHN</name>
<dbReference type="RefSeq" id="WP_344691485.1">
    <property type="nucleotide sequence ID" value="NZ_BAABBF010000001.1"/>
</dbReference>
<dbReference type="EMBL" id="BAABBF010000001">
    <property type="protein sequence ID" value="GAA3695318.1"/>
    <property type="molecule type" value="Genomic_DNA"/>
</dbReference>
<keyword evidence="2" id="KW-1185">Reference proteome</keyword>